<feature type="domain" description="Zinc knuckle CX2CX4HX4C" evidence="3">
    <location>
        <begin position="280"/>
        <end position="325"/>
    </location>
</feature>
<dbReference type="EMBL" id="LXQA010021403">
    <property type="protein sequence ID" value="MCH91899.1"/>
    <property type="molecule type" value="Genomic_DNA"/>
</dbReference>
<dbReference type="PANTHER" id="PTHR31286:SF178">
    <property type="entry name" value="DUF4283 DOMAIN-CONTAINING PROTEIN"/>
    <property type="match status" value="1"/>
</dbReference>
<dbReference type="AlphaFoldDB" id="A0A392MY98"/>
<feature type="non-terminal residue" evidence="4">
    <location>
        <position position="353"/>
    </location>
</feature>
<evidence type="ECO:0000313" key="4">
    <source>
        <dbReference type="EMBL" id="MCH91899.1"/>
    </source>
</evidence>
<proteinExistence type="predicted"/>
<feature type="region of interest" description="Disordered" evidence="1">
    <location>
        <begin position="29"/>
        <end position="49"/>
    </location>
</feature>
<dbReference type="PANTHER" id="PTHR31286">
    <property type="entry name" value="GLYCINE-RICH CELL WALL STRUCTURAL PROTEIN 1.8-LIKE"/>
    <property type="match status" value="1"/>
</dbReference>
<evidence type="ECO:0000259" key="2">
    <source>
        <dbReference type="Pfam" id="PF14111"/>
    </source>
</evidence>
<feature type="compositionally biased region" description="Polar residues" evidence="1">
    <location>
        <begin position="97"/>
        <end position="118"/>
    </location>
</feature>
<evidence type="ECO:0000313" key="5">
    <source>
        <dbReference type="Proteomes" id="UP000265520"/>
    </source>
</evidence>
<dbReference type="InterPro" id="IPR025836">
    <property type="entry name" value="Zn_knuckle_CX2CX4HX4C"/>
</dbReference>
<feature type="region of interest" description="Disordered" evidence="1">
    <location>
        <begin position="1"/>
        <end position="20"/>
    </location>
</feature>
<protein>
    <recommendedName>
        <fullName evidence="6">CCHC-type domain-containing protein</fullName>
    </recommendedName>
</protein>
<feature type="domain" description="DUF4283" evidence="2">
    <location>
        <begin position="138"/>
        <end position="221"/>
    </location>
</feature>
<feature type="compositionally biased region" description="Basic and acidic residues" evidence="1">
    <location>
        <begin position="84"/>
        <end position="96"/>
    </location>
</feature>
<evidence type="ECO:0000259" key="3">
    <source>
        <dbReference type="Pfam" id="PF14392"/>
    </source>
</evidence>
<evidence type="ECO:0008006" key="6">
    <source>
        <dbReference type="Google" id="ProtNLM"/>
    </source>
</evidence>
<sequence length="353" mass="40442">MASPMETPHNKRINQENNQHTSFFTTKAANQRPNKVQRTLTPQPNQPGGSINIPEFMGPMPTILHHEESTYLPYSPFNLQNDKEHIQDQSKTKQDPQRSYNYSPRRQPEMNSTNTMPTSPGEDPFCMYREEHIKEGIKQCKNSLIGKLLSNKPMLKPIIQNTLMGIWGNPTGFTITETEGGLYHITMDLVQDIQRAVKGNPWLIRNSWFMVHTWDRKLNPSNIDFKHVPVWIQIWGLPIHCKTVIMGKHLGTQLGKVEESALYDYPQQARIVKIKVHLTVEEPIRPGMFIGNPKDGITWVDFINENIPMFCFTCGLIGHNEDKCDNIIQPVPEGSVNPRGPWLRSDVYGINLP</sequence>
<dbReference type="Pfam" id="PF14392">
    <property type="entry name" value="zf-CCHC_4"/>
    <property type="match status" value="1"/>
</dbReference>
<keyword evidence="5" id="KW-1185">Reference proteome</keyword>
<name>A0A392MY98_9FABA</name>
<accession>A0A392MY98</accession>
<reference evidence="4 5" key="1">
    <citation type="journal article" date="2018" name="Front. Plant Sci.">
        <title>Red Clover (Trifolium pratense) and Zigzag Clover (T. medium) - A Picture of Genomic Similarities and Differences.</title>
        <authorList>
            <person name="Dluhosova J."/>
            <person name="Istvanek J."/>
            <person name="Nedelnik J."/>
            <person name="Repkova J."/>
        </authorList>
    </citation>
    <scope>NUCLEOTIDE SEQUENCE [LARGE SCALE GENOMIC DNA]</scope>
    <source>
        <strain evidence="5">cv. 10/8</strain>
        <tissue evidence="4">Leaf</tissue>
    </source>
</reference>
<dbReference type="InterPro" id="IPR040256">
    <property type="entry name" value="At4g02000-like"/>
</dbReference>
<dbReference type="InterPro" id="IPR025558">
    <property type="entry name" value="DUF4283"/>
</dbReference>
<evidence type="ECO:0000256" key="1">
    <source>
        <dbReference type="SAM" id="MobiDB-lite"/>
    </source>
</evidence>
<dbReference type="Pfam" id="PF14111">
    <property type="entry name" value="DUF4283"/>
    <property type="match status" value="1"/>
</dbReference>
<dbReference type="Proteomes" id="UP000265520">
    <property type="component" value="Unassembled WGS sequence"/>
</dbReference>
<feature type="region of interest" description="Disordered" evidence="1">
    <location>
        <begin position="84"/>
        <end position="121"/>
    </location>
</feature>
<comment type="caution">
    <text evidence="4">The sequence shown here is derived from an EMBL/GenBank/DDBJ whole genome shotgun (WGS) entry which is preliminary data.</text>
</comment>
<organism evidence="4 5">
    <name type="scientific">Trifolium medium</name>
    <dbReference type="NCBI Taxonomy" id="97028"/>
    <lineage>
        <taxon>Eukaryota</taxon>
        <taxon>Viridiplantae</taxon>
        <taxon>Streptophyta</taxon>
        <taxon>Embryophyta</taxon>
        <taxon>Tracheophyta</taxon>
        <taxon>Spermatophyta</taxon>
        <taxon>Magnoliopsida</taxon>
        <taxon>eudicotyledons</taxon>
        <taxon>Gunneridae</taxon>
        <taxon>Pentapetalae</taxon>
        <taxon>rosids</taxon>
        <taxon>fabids</taxon>
        <taxon>Fabales</taxon>
        <taxon>Fabaceae</taxon>
        <taxon>Papilionoideae</taxon>
        <taxon>50 kb inversion clade</taxon>
        <taxon>NPAAA clade</taxon>
        <taxon>Hologalegina</taxon>
        <taxon>IRL clade</taxon>
        <taxon>Trifolieae</taxon>
        <taxon>Trifolium</taxon>
    </lineage>
</organism>